<evidence type="ECO:0000313" key="7">
    <source>
        <dbReference type="Proteomes" id="UP000270296"/>
    </source>
</evidence>
<sequence length="180" mass="20298">MKSFVSMLVCLSTTQHVTNIERSMPLSAEYESFVNDRDSLGTVVIAFGHYVKWDKAPSAVFTSFLLAFSKLKRYRFVWQCGVNFAKKFQIPKHILIREWLPQTALLNHPKTVLFISHVGLKSFIEALCARVPIVTLPLFAEQHVNAMIVNNRGIGVDLDRYSLSAQKVESAVIDSADPIN</sequence>
<proteinExistence type="inferred from homology"/>
<dbReference type="AlphaFoldDB" id="A0A183J5J6"/>
<keyword evidence="3" id="KW-0328">Glycosyltransferase</keyword>
<dbReference type="OrthoDB" id="5835829at2759"/>
<reference evidence="8" key="1">
    <citation type="submission" date="2016-06" db="UniProtKB">
        <authorList>
            <consortium name="WormBaseParasite"/>
        </authorList>
    </citation>
    <scope>IDENTIFICATION</scope>
</reference>
<name>A0A183J5J6_9BILA</name>
<evidence type="ECO:0000313" key="8">
    <source>
        <dbReference type="WBParaSite" id="SBAD_0001152401-mRNA-1"/>
    </source>
</evidence>
<dbReference type="EMBL" id="UZAM01015146">
    <property type="protein sequence ID" value="VDP37470.1"/>
    <property type="molecule type" value="Genomic_DNA"/>
</dbReference>
<evidence type="ECO:0000256" key="4">
    <source>
        <dbReference type="ARBA" id="ARBA00022679"/>
    </source>
</evidence>
<dbReference type="InterPro" id="IPR002213">
    <property type="entry name" value="UDP_glucos_trans"/>
</dbReference>
<keyword evidence="7" id="KW-1185">Reference proteome</keyword>
<dbReference type="SUPFAM" id="SSF53756">
    <property type="entry name" value="UDP-Glycosyltransferase/glycogen phosphorylase"/>
    <property type="match status" value="1"/>
</dbReference>
<dbReference type="Proteomes" id="UP000270296">
    <property type="component" value="Unassembled WGS sequence"/>
</dbReference>
<dbReference type="CDD" id="cd03784">
    <property type="entry name" value="GT1_Gtf-like"/>
    <property type="match status" value="1"/>
</dbReference>
<reference evidence="6 7" key="2">
    <citation type="submission" date="2018-11" db="EMBL/GenBank/DDBJ databases">
        <authorList>
            <consortium name="Pathogen Informatics"/>
        </authorList>
    </citation>
    <scope>NUCLEOTIDE SEQUENCE [LARGE SCALE GENOMIC DNA]</scope>
</reference>
<evidence type="ECO:0000256" key="5">
    <source>
        <dbReference type="ARBA" id="ARBA00047475"/>
    </source>
</evidence>
<dbReference type="GO" id="GO:0015020">
    <property type="term" value="F:glucuronosyltransferase activity"/>
    <property type="evidence" value="ECO:0007669"/>
    <property type="project" value="UniProtKB-EC"/>
</dbReference>
<evidence type="ECO:0000256" key="1">
    <source>
        <dbReference type="ARBA" id="ARBA00009995"/>
    </source>
</evidence>
<accession>A0A183J5J6</accession>
<evidence type="ECO:0000256" key="2">
    <source>
        <dbReference type="ARBA" id="ARBA00012544"/>
    </source>
</evidence>
<organism evidence="8">
    <name type="scientific">Soboliphyme baturini</name>
    <dbReference type="NCBI Taxonomy" id="241478"/>
    <lineage>
        <taxon>Eukaryota</taxon>
        <taxon>Metazoa</taxon>
        <taxon>Ecdysozoa</taxon>
        <taxon>Nematoda</taxon>
        <taxon>Enoplea</taxon>
        <taxon>Dorylaimia</taxon>
        <taxon>Dioctophymatida</taxon>
        <taxon>Dioctophymatoidea</taxon>
        <taxon>Soboliphymatidae</taxon>
        <taxon>Soboliphyme</taxon>
    </lineage>
</organism>
<dbReference type="FunFam" id="3.40.50.2000:FF:000021">
    <property type="entry name" value="UDP-glucuronosyltransferase"/>
    <property type="match status" value="1"/>
</dbReference>
<dbReference type="WBParaSite" id="SBAD_0001152401-mRNA-1">
    <property type="protein sequence ID" value="SBAD_0001152401-mRNA-1"/>
    <property type="gene ID" value="SBAD_0001152401"/>
</dbReference>
<protein>
    <recommendedName>
        <fullName evidence="2">glucuronosyltransferase</fullName>
        <ecNumber evidence="2">2.4.1.17</ecNumber>
    </recommendedName>
</protein>
<comment type="catalytic activity">
    <reaction evidence="5">
        <text>glucuronate acceptor + UDP-alpha-D-glucuronate = acceptor beta-D-glucuronoside + UDP + H(+)</text>
        <dbReference type="Rhea" id="RHEA:21032"/>
        <dbReference type="ChEBI" id="CHEBI:15378"/>
        <dbReference type="ChEBI" id="CHEBI:58052"/>
        <dbReference type="ChEBI" id="CHEBI:58223"/>
        <dbReference type="ChEBI" id="CHEBI:132367"/>
        <dbReference type="ChEBI" id="CHEBI:132368"/>
        <dbReference type="EC" id="2.4.1.17"/>
    </reaction>
</comment>
<gene>
    <name evidence="6" type="ORF">SBAD_LOCUS11144</name>
</gene>
<comment type="similarity">
    <text evidence="1">Belongs to the UDP-glycosyltransferase family.</text>
</comment>
<keyword evidence="4" id="KW-0808">Transferase</keyword>
<dbReference type="EC" id="2.4.1.17" evidence="2"/>
<dbReference type="PANTHER" id="PTHR48043:SF145">
    <property type="entry name" value="FI06409P-RELATED"/>
    <property type="match status" value="1"/>
</dbReference>
<evidence type="ECO:0000256" key="3">
    <source>
        <dbReference type="ARBA" id="ARBA00022676"/>
    </source>
</evidence>
<dbReference type="Pfam" id="PF00201">
    <property type="entry name" value="UDPGT"/>
    <property type="match status" value="1"/>
</dbReference>
<dbReference type="InterPro" id="IPR050271">
    <property type="entry name" value="UDP-glycosyltransferase"/>
</dbReference>
<evidence type="ECO:0000313" key="6">
    <source>
        <dbReference type="EMBL" id="VDP37470.1"/>
    </source>
</evidence>
<dbReference type="PANTHER" id="PTHR48043">
    <property type="entry name" value="EG:EG0003.4 PROTEIN-RELATED"/>
    <property type="match status" value="1"/>
</dbReference>
<dbReference type="Gene3D" id="3.40.50.2000">
    <property type="entry name" value="Glycogen Phosphorylase B"/>
    <property type="match status" value="1"/>
</dbReference>